<evidence type="ECO:0000313" key="1">
    <source>
        <dbReference type="EMBL" id="MCH8615054.1"/>
    </source>
</evidence>
<organism evidence="1 2">
    <name type="scientific">Sphingomonas telluris</name>
    <dbReference type="NCBI Taxonomy" id="2907998"/>
    <lineage>
        <taxon>Bacteria</taxon>
        <taxon>Pseudomonadati</taxon>
        <taxon>Pseudomonadota</taxon>
        <taxon>Alphaproteobacteria</taxon>
        <taxon>Sphingomonadales</taxon>
        <taxon>Sphingomonadaceae</taxon>
        <taxon>Sphingomonas</taxon>
    </lineage>
</organism>
<proteinExistence type="predicted"/>
<evidence type="ECO:0000313" key="2">
    <source>
        <dbReference type="Proteomes" id="UP001203058"/>
    </source>
</evidence>
<dbReference type="EMBL" id="JAKZHW010000001">
    <property type="protein sequence ID" value="MCH8615054.1"/>
    <property type="molecule type" value="Genomic_DNA"/>
</dbReference>
<keyword evidence="2" id="KW-1185">Reference proteome</keyword>
<dbReference type="RefSeq" id="WP_241445732.1">
    <property type="nucleotide sequence ID" value="NZ_JAKZHW010000001.1"/>
</dbReference>
<name>A0ABS9VKG3_9SPHN</name>
<sequence>MSRVARAITGVAGGIVMLLGLTAAMHPAVLVQAGPGLWEIVGGPQGGRPKICVANPLVLAQLEHRTGNCKRDVVRDAPTSAEISYTCAGGGFGTTTIEQITPRALRIETQGISDNAPFHYTIQARKVGNC</sequence>
<gene>
    <name evidence="1" type="ORF">LZ016_02890</name>
</gene>
<dbReference type="Proteomes" id="UP001203058">
    <property type="component" value="Unassembled WGS sequence"/>
</dbReference>
<reference evidence="1 2" key="1">
    <citation type="submission" date="2022-03" db="EMBL/GenBank/DDBJ databases">
        <authorList>
            <person name="Jo J.-H."/>
            <person name="Im W.-T."/>
        </authorList>
    </citation>
    <scope>NUCLEOTIDE SEQUENCE [LARGE SCALE GENOMIC DNA]</scope>
    <source>
        <strain evidence="1 2">SM33</strain>
    </source>
</reference>
<protein>
    <recommendedName>
        <fullName evidence="3">DUF3617 family protein</fullName>
    </recommendedName>
</protein>
<accession>A0ABS9VKG3</accession>
<evidence type="ECO:0008006" key="3">
    <source>
        <dbReference type="Google" id="ProtNLM"/>
    </source>
</evidence>
<comment type="caution">
    <text evidence="1">The sequence shown here is derived from an EMBL/GenBank/DDBJ whole genome shotgun (WGS) entry which is preliminary data.</text>
</comment>